<gene>
    <name evidence="1" type="ORF">DW206_22780</name>
</gene>
<dbReference type="Proteomes" id="UP000283329">
    <property type="component" value="Unassembled WGS sequence"/>
</dbReference>
<dbReference type="Pfam" id="PF20338">
    <property type="entry name" value="DUF6633"/>
    <property type="match status" value="1"/>
</dbReference>
<evidence type="ECO:0000313" key="2">
    <source>
        <dbReference type="Proteomes" id="UP000283329"/>
    </source>
</evidence>
<sequence length="141" mass="16779">MSDIQVAMTVDLIMEEYPYFKMDDLKLCFKNAMKMKYGRIYNRIDGQVIMSWLREYNKERCAAADTQSWNEHKSHIADELKPISGMFYEEYRTELEKRAASGDESAINALRISNSLMDELSKRKFEKQKMQLEEFYNKQES</sequence>
<accession>A0A414WSE2</accession>
<reference evidence="1 2" key="1">
    <citation type="submission" date="2018-08" db="EMBL/GenBank/DDBJ databases">
        <title>A genome reference for cultivated species of the human gut microbiota.</title>
        <authorList>
            <person name="Zou Y."/>
            <person name="Xue W."/>
            <person name="Luo G."/>
        </authorList>
    </citation>
    <scope>NUCLEOTIDE SEQUENCE [LARGE SCALE GENOMIC DNA]</scope>
    <source>
        <strain evidence="1 2">AM17-48</strain>
    </source>
</reference>
<evidence type="ECO:0000313" key="1">
    <source>
        <dbReference type="EMBL" id="RHH40411.1"/>
    </source>
</evidence>
<dbReference type="AlphaFoldDB" id="A0A414WSE2"/>
<comment type="caution">
    <text evidence="1">The sequence shown here is derived from an EMBL/GenBank/DDBJ whole genome shotgun (WGS) entry which is preliminary data.</text>
</comment>
<dbReference type="InterPro" id="IPR046573">
    <property type="entry name" value="DUF6633"/>
</dbReference>
<protein>
    <submittedName>
        <fullName evidence="1">Uncharacterized protein</fullName>
    </submittedName>
</protein>
<organism evidence="1 2">
    <name type="scientific">Bacteroides ovatus</name>
    <dbReference type="NCBI Taxonomy" id="28116"/>
    <lineage>
        <taxon>Bacteria</taxon>
        <taxon>Pseudomonadati</taxon>
        <taxon>Bacteroidota</taxon>
        <taxon>Bacteroidia</taxon>
        <taxon>Bacteroidales</taxon>
        <taxon>Bacteroidaceae</taxon>
        <taxon>Bacteroides</taxon>
    </lineage>
</organism>
<proteinExistence type="predicted"/>
<name>A0A414WSE2_BACOV</name>
<dbReference type="EMBL" id="QRJR01000034">
    <property type="protein sequence ID" value="RHH40411.1"/>
    <property type="molecule type" value="Genomic_DNA"/>
</dbReference>